<dbReference type="Proteomes" id="UP000559182">
    <property type="component" value="Unassembled WGS sequence"/>
</dbReference>
<proteinExistence type="predicted"/>
<name>A0A839N2S6_9MICO</name>
<dbReference type="EMBL" id="JACHVQ010000001">
    <property type="protein sequence ID" value="MBB2890233.1"/>
    <property type="molecule type" value="Genomic_DNA"/>
</dbReference>
<accession>A0A839N2S6</accession>
<dbReference type="SUPFAM" id="SSF69279">
    <property type="entry name" value="Phage tail proteins"/>
    <property type="match status" value="1"/>
</dbReference>
<evidence type="ECO:0000313" key="2">
    <source>
        <dbReference type="Proteomes" id="UP000559182"/>
    </source>
</evidence>
<gene>
    <name evidence="1" type="ORF">FHU39_000217</name>
</gene>
<dbReference type="RefSeq" id="WP_183318170.1">
    <property type="nucleotide sequence ID" value="NZ_JACHVQ010000001.1"/>
</dbReference>
<organism evidence="1 2">
    <name type="scientific">Flexivirga oryzae</name>
    <dbReference type="NCBI Taxonomy" id="1794944"/>
    <lineage>
        <taxon>Bacteria</taxon>
        <taxon>Bacillati</taxon>
        <taxon>Actinomycetota</taxon>
        <taxon>Actinomycetes</taxon>
        <taxon>Micrococcales</taxon>
        <taxon>Dermacoccaceae</taxon>
        <taxon>Flexivirga</taxon>
    </lineage>
</organism>
<dbReference type="AlphaFoldDB" id="A0A839N2S6"/>
<reference evidence="1 2" key="1">
    <citation type="submission" date="2020-08" db="EMBL/GenBank/DDBJ databases">
        <title>Sequencing the genomes of 1000 actinobacteria strains.</title>
        <authorList>
            <person name="Klenk H.-P."/>
        </authorList>
    </citation>
    <scope>NUCLEOTIDE SEQUENCE [LARGE SCALE GENOMIC DNA]</scope>
    <source>
        <strain evidence="1 2">DSM 105369</strain>
    </source>
</reference>
<sequence length="413" mass="47039">MSVVPKLTTLSTESKAQGGFYVPRFEVRIDGANLPQNVLREVRKITYQDSVDTIDSFQLEVDNWDEVNHEFRYIGAETADQLKPGNKAYPRRTLFEPCGKEVEVRMGYGASAHLVTMLKGHFTTMQPEFTDGPAILKVTGLNVLHQLRRKQYTTHWENKKDSEIARNLAQLTDGGKKRFPLPIVIDDNAMGNEKPMPLVTQNNQYDIDFLFQRARVRGYVIFIQEADSTTGRPRQLYFGPSREGMIPGLRDVEFRLTWGASLSEFRPKLTTANQVRKVTVRGWHRTRKEPITRTVTLDDPRIRVNEDLYRVLNACDPHEEIVVDEPVFTNCQARERAIAILRDQTKQIVTATDVKVVGLPDLRSGQVVTIDGVGARLSGEYFITKTTHTIDDNGYLTTFDCRREQYTGKRGAS</sequence>
<comment type="caution">
    <text evidence="1">The sequence shown here is derived from an EMBL/GenBank/DDBJ whole genome shotgun (WGS) entry which is preliminary data.</text>
</comment>
<keyword evidence="2" id="KW-1185">Reference proteome</keyword>
<protein>
    <submittedName>
        <fullName evidence="1">Phage protein D</fullName>
    </submittedName>
</protein>
<evidence type="ECO:0000313" key="1">
    <source>
        <dbReference type="EMBL" id="MBB2890233.1"/>
    </source>
</evidence>